<dbReference type="EMBL" id="CP036287">
    <property type="protein sequence ID" value="QDU66619.1"/>
    <property type="molecule type" value="Genomic_DNA"/>
</dbReference>
<evidence type="ECO:0000313" key="2">
    <source>
        <dbReference type="Proteomes" id="UP000316921"/>
    </source>
</evidence>
<keyword evidence="2" id="KW-1185">Reference proteome</keyword>
<gene>
    <name evidence="1" type="ORF">Pla133_16950</name>
</gene>
<sequence length="287" mass="31438">MQATSIHPAPWAELRPTEGRGEAWRQAHRAALVIGEVGMLWGQTMADHRHLATTYLHGPRALVGCRIRGERDFHVGLRLASPGFVVLDDKYAVLQTFDLVGRTIFEARKWLLERAEKLVGGPARNEAHLDARLDAHPLMEGAPFGRGCEEGFCEVDRAYSNADAVLRRILGDIAPGTAVRCWPHHFDIAALVELDSDGDEPMTIGLGMAPADDRQDRAYLYASPWPHPRAGTVLPPLAHGTWLEDGAPLAVLPIYKVAEAGSGALQARMAEEFLRSAYEACEQALEG</sequence>
<reference evidence="1 2" key="1">
    <citation type="submission" date="2019-02" db="EMBL/GenBank/DDBJ databases">
        <title>Deep-cultivation of Planctomycetes and their phenomic and genomic characterization uncovers novel biology.</title>
        <authorList>
            <person name="Wiegand S."/>
            <person name="Jogler M."/>
            <person name="Boedeker C."/>
            <person name="Pinto D."/>
            <person name="Vollmers J."/>
            <person name="Rivas-Marin E."/>
            <person name="Kohn T."/>
            <person name="Peeters S.H."/>
            <person name="Heuer A."/>
            <person name="Rast P."/>
            <person name="Oberbeckmann S."/>
            <person name="Bunk B."/>
            <person name="Jeske O."/>
            <person name="Meyerdierks A."/>
            <person name="Storesund J.E."/>
            <person name="Kallscheuer N."/>
            <person name="Luecker S."/>
            <person name="Lage O.M."/>
            <person name="Pohl T."/>
            <person name="Merkel B.J."/>
            <person name="Hornburger P."/>
            <person name="Mueller R.-W."/>
            <person name="Bruemmer F."/>
            <person name="Labrenz M."/>
            <person name="Spormann A.M."/>
            <person name="Op den Camp H."/>
            <person name="Overmann J."/>
            <person name="Amann R."/>
            <person name="Jetten M.S.M."/>
            <person name="Mascher T."/>
            <person name="Medema M.H."/>
            <person name="Devos D.P."/>
            <person name="Kaster A.-K."/>
            <person name="Ovreas L."/>
            <person name="Rohde M."/>
            <person name="Galperin M.Y."/>
            <person name="Jogler C."/>
        </authorList>
    </citation>
    <scope>NUCLEOTIDE SEQUENCE [LARGE SCALE GENOMIC DNA]</scope>
    <source>
        <strain evidence="1 2">Pla133</strain>
    </source>
</reference>
<dbReference type="KEGG" id="pbap:Pla133_16950"/>
<proteinExistence type="predicted"/>
<dbReference type="Proteomes" id="UP000316921">
    <property type="component" value="Chromosome"/>
</dbReference>
<name>A0A518BI10_9BACT</name>
<organism evidence="1 2">
    <name type="scientific">Engelhardtia mirabilis</name>
    <dbReference type="NCBI Taxonomy" id="2528011"/>
    <lineage>
        <taxon>Bacteria</taxon>
        <taxon>Pseudomonadati</taxon>
        <taxon>Planctomycetota</taxon>
        <taxon>Planctomycetia</taxon>
        <taxon>Planctomycetia incertae sedis</taxon>
        <taxon>Engelhardtia</taxon>
    </lineage>
</organism>
<evidence type="ECO:0000313" key="1">
    <source>
        <dbReference type="EMBL" id="QDU66619.1"/>
    </source>
</evidence>
<dbReference type="RefSeq" id="WP_145064440.1">
    <property type="nucleotide sequence ID" value="NZ_CP036287.1"/>
</dbReference>
<dbReference type="AlphaFoldDB" id="A0A518BI10"/>
<accession>A0A518BI10</accession>
<protein>
    <submittedName>
        <fullName evidence="1">Uncharacterized protein</fullName>
    </submittedName>
</protein>